<gene>
    <name evidence="2" type="ORF">CUJ89_34625</name>
</gene>
<feature type="region of interest" description="Disordered" evidence="1">
    <location>
        <begin position="64"/>
        <end position="84"/>
    </location>
</feature>
<name>A0A2Z5N7Q6_BURPY</name>
<evidence type="ECO:0000313" key="3">
    <source>
        <dbReference type="Proteomes" id="UP000253104"/>
    </source>
</evidence>
<feature type="compositionally biased region" description="Basic and acidic residues" evidence="1">
    <location>
        <begin position="72"/>
        <end position="84"/>
    </location>
</feature>
<proteinExistence type="predicted"/>
<dbReference type="AlphaFoldDB" id="A0A2Z5N7Q6"/>
<dbReference type="EMBL" id="CP024904">
    <property type="protein sequence ID" value="AXF25589.1"/>
    <property type="molecule type" value="Genomic_DNA"/>
</dbReference>
<feature type="region of interest" description="Disordered" evidence="1">
    <location>
        <begin position="1"/>
        <end position="20"/>
    </location>
</feature>
<organism evidence="2 3">
    <name type="scientific">Burkholderia pyrrocinia</name>
    <name type="common">Pseudomonas pyrrocinia</name>
    <dbReference type="NCBI Taxonomy" id="60550"/>
    <lineage>
        <taxon>Bacteria</taxon>
        <taxon>Pseudomonadati</taxon>
        <taxon>Pseudomonadota</taxon>
        <taxon>Betaproteobacteria</taxon>
        <taxon>Burkholderiales</taxon>
        <taxon>Burkholderiaceae</taxon>
        <taxon>Burkholderia</taxon>
        <taxon>Burkholderia cepacia complex</taxon>
    </lineage>
</organism>
<evidence type="ECO:0000256" key="1">
    <source>
        <dbReference type="SAM" id="MobiDB-lite"/>
    </source>
</evidence>
<accession>A0A2Z5N7Q6</accession>
<sequence length="84" mass="8400">MVDLGARAGPAANGGTAFGPVCGRRRADEHLACPVASFMASIAFGASCGHALAFRVDPQRQLAAVRSGNGERSGKGGKDGNGES</sequence>
<protein>
    <submittedName>
        <fullName evidence="2">Uncharacterized protein</fullName>
    </submittedName>
</protein>
<evidence type="ECO:0000313" key="2">
    <source>
        <dbReference type="EMBL" id="AXF25589.1"/>
    </source>
</evidence>
<reference evidence="2 3" key="1">
    <citation type="journal article" date="2018" name="ISME J.">
        <title>Involvement of Burkholderiaceae and sulfurous volatiles in disease-suppressive soils.</title>
        <authorList>
            <person name="Carrion V.J."/>
            <person name="Cordovez V."/>
            <person name="Tyc O."/>
            <person name="Etalo D.W."/>
            <person name="de Bruijn I."/>
            <person name="de Jager V.C."/>
            <person name="Medema M.H."/>
            <person name="Eberl L."/>
            <person name="Raaijmakers J.M."/>
        </authorList>
    </citation>
    <scope>NUCLEOTIDE SEQUENCE [LARGE SCALE GENOMIC DNA]</scope>
    <source>
        <strain evidence="3">mHSR5</strain>
    </source>
</reference>
<dbReference type="Proteomes" id="UP000253104">
    <property type="component" value="Chromosome mHSR5_C"/>
</dbReference>